<evidence type="ECO:0000256" key="1">
    <source>
        <dbReference type="ARBA" id="ARBA00004123"/>
    </source>
</evidence>
<reference evidence="10 11" key="1">
    <citation type="journal article" date="2012" name="G3 (Bethesda)">
        <title>Pichia sorbitophila, an interspecies yeast hybrid reveals early steps of genome resolution following polyploidization.</title>
        <authorList>
            <person name="Leh Louis V."/>
            <person name="Despons L."/>
            <person name="Friedrich A."/>
            <person name="Martin T."/>
            <person name="Durrens P."/>
            <person name="Casaregola S."/>
            <person name="Neuveglise C."/>
            <person name="Fairhead C."/>
            <person name="Marck C."/>
            <person name="Cruz J.A."/>
            <person name="Straub M.L."/>
            <person name="Kugler V."/>
            <person name="Sacerdot C."/>
            <person name="Uzunov Z."/>
            <person name="Thierry A."/>
            <person name="Weiss S."/>
            <person name="Bleykasten C."/>
            <person name="De Montigny J."/>
            <person name="Jacques N."/>
            <person name="Jung P."/>
            <person name="Lemaire M."/>
            <person name="Mallet S."/>
            <person name="Morel G."/>
            <person name="Richard G.F."/>
            <person name="Sarkar A."/>
            <person name="Savel G."/>
            <person name="Schacherer J."/>
            <person name="Seret M.L."/>
            <person name="Talla E."/>
            <person name="Samson G."/>
            <person name="Jubin C."/>
            <person name="Poulain J."/>
            <person name="Vacherie B."/>
            <person name="Barbe V."/>
            <person name="Pelletier E."/>
            <person name="Sherman D.J."/>
            <person name="Westhof E."/>
            <person name="Weissenbach J."/>
            <person name="Baret P.V."/>
            <person name="Wincker P."/>
            <person name="Gaillardin C."/>
            <person name="Dujon B."/>
            <person name="Souciet J.L."/>
        </authorList>
    </citation>
    <scope>NUCLEOTIDE SEQUENCE [LARGE SCALE GENOMIC DNA]</scope>
    <source>
        <strain evidence="11">ATCC MYA-4447 / BCRC 22081 / CBS 7064 / NBRC 10061 / NRRL Y-12695</strain>
    </source>
</reference>
<dbReference type="eggNOG" id="KOG1721">
    <property type="taxonomic scope" value="Eukaryota"/>
</dbReference>
<evidence type="ECO:0000313" key="10">
    <source>
        <dbReference type="EMBL" id="CCE73234.1"/>
    </source>
</evidence>
<dbReference type="Proteomes" id="UP000005222">
    <property type="component" value="Chromosome B"/>
</dbReference>
<dbReference type="CDD" id="cd12148">
    <property type="entry name" value="fungal_TF_MHR"/>
    <property type="match status" value="1"/>
</dbReference>
<feature type="compositionally biased region" description="Polar residues" evidence="8">
    <location>
        <begin position="420"/>
        <end position="434"/>
    </location>
</feature>
<evidence type="ECO:0000256" key="8">
    <source>
        <dbReference type="SAM" id="MobiDB-lite"/>
    </source>
</evidence>
<evidence type="ECO:0000256" key="3">
    <source>
        <dbReference type="ARBA" id="ARBA00022737"/>
    </source>
</evidence>
<dbReference type="OrthoDB" id="6077919at2759"/>
<evidence type="ECO:0000256" key="7">
    <source>
        <dbReference type="PROSITE-ProRule" id="PRU00042"/>
    </source>
</evidence>
<dbReference type="AlphaFoldDB" id="G8YTI3"/>
<feature type="region of interest" description="Disordered" evidence="8">
    <location>
        <begin position="1"/>
        <end position="49"/>
    </location>
</feature>
<dbReference type="FunCoup" id="G8YTI3">
    <property type="interactions" value="1353"/>
</dbReference>
<keyword evidence="11" id="KW-1185">Reference proteome</keyword>
<dbReference type="PANTHER" id="PTHR40626">
    <property type="entry name" value="MIP31509P"/>
    <property type="match status" value="1"/>
</dbReference>
<evidence type="ECO:0000256" key="2">
    <source>
        <dbReference type="ARBA" id="ARBA00022723"/>
    </source>
</evidence>
<feature type="domain" description="C2H2-type" evidence="9">
    <location>
        <begin position="49"/>
        <end position="76"/>
    </location>
</feature>
<feature type="compositionally biased region" description="Polar residues" evidence="8">
    <location>
        <begin position="148"/>
        <end position="167"/>
    </location>
</feature>
<dbReference type="Gene3D" id="3.30.160.60">
    <property type="entry name" value="Classic Zinc Finger"/>
    <property type="match status" value="2"/>
</dbReference>
<dbReference type="OMA" id="KYWENLY"/>
<dbReference type="STRING" id="559304.G8YTI3"/>
<feature type="compositionally biased region" description="Low complexity" evidence="8">
    <location>
        <begin position="212"/>
        <end position="230"/>
    </location>
</feature>
<keyword evidence="4 7" id="KW-0863">Zinc-finger</keyword>
<feature type="region of interest" description="Disordered" evidence="8">
    <location>
        <begin position="202"/>
        <end position="278"/>
    </location>
</feature>
<dbReference type="InterPro" id="IPR036236">
    <property type="entry name" value="Znf_C2H2_sf"/>
</dbReference>
<keyword evidence="5" id="KW-0862">Zinc</keyword>
<dbReference type="SUPFAM" id="SSF57667">
    <property type="entry name" value="beta-beta-alpha zinc fingers"/>
    <property type="match status" value="1"/>
</dbReference>
<dbReference type="InterPro" id="IPR013087">
    <property type="entry name" value="Znf_C2H2_type"/>
</dbReference>
<feature type="compositionally biased region" description="Polar residues" evidence="8">
    <location>
        <begin position="237"/>
        <end position="273"/>
    </location>
</feature>
<feature type="domain" description="C2H2-type" evidence="9">
    <location>
        <begin position="77"/>
        <end position="100"/>
    </location>
</feature>
<feature type="compositionally biased region" description="Polar residues" evidence="8">
    <location>
        <begin position="1"/>
        <end position="11"/>
    </location>
</feature>
<dbReference type="GO" id="GO:0000981">
    <property type="term" value="F:DNA-binding transcription factor activity, RNA polymerase II-specific"/>
    <property type="evidence" value="ECO:0007669"/>
    <property type="project" value="InterPro"/>
</dbReference>
<organism evidence="10 11">
    <name type="scientific">Pichia sorbitophila (strain ATCC MYA-4447 / BCRC 22081 / CBS 7064 / NBRC 10061 / NRRL Y-12695)</name>
    <name type="common">Hybrid yeast</name>
    <dbReference type="NCBI Taxonomy" id="559304"/>
    <lineage>
        <taxon>Eukaryota</taxon>
        <taxon>Fungi</taxon>
        <taxon>Dikarya</taxon>
        <taxon>Ascomycota</taxon>
        <taxon>Saccharomycotina</taxon>
        <taxon>Pichiomycetes</taxon>
        <taxon>Debaryomycetaceae</taxon>
        <taxon>Millerozyma</taxon>
    </lineage>
</organism>
<keyword evidence="6" id="KW-0539">Nucleus</keyword>
<feature type="compositionally biased region" description="Polar residues" evidence="8">
    <location>
        <begin position="19"/>
        <end position="41"/>
    </location>
</feature>
<dbReference type="PROSITE" id="PS00028">
    <property type="entry name" value="ZINC_FINGER_C2H2_1"/>
    <property type="match status" value="2"/>
</dbReference>
<dbReference type="GO" id="GO:0005634">
    <property type="term" value="C:nucleus"/>
    <property type="evidence" value="ECO:0007669"/>
    <property type="project" value="UniProtKB-SubCell"/>
</dbReference>
<dbReference type="FunFam" id="3.30.160.60:FF:000145">
    <property type="entry name" value="Zinc finger protein 574"/>
    <property type="match status" value="1"/>
</dbReference>
<dbReference type="InParanoid" id="G8YTI3"/>
<proteinExistence type="predicted"/>
<evidence type="ECO:0000256" key="6">
    <source>
        <dbReference type="ARBA" id="ARBA00023242"/>
    </source>
</evidence>
<keyword evidence="2" id="KW-0479">Metal-binding</keyword>
<dbReference type="EMBL" id="FO082058">
    <property type="protein sequence ID" value="CCE73234.1"/>
    <property type="molecule type" value="Genomic_DNA"/>
</dbReference>
<dbReference type="SMART" id="SM00355">
    <property type="entry name" value="ZnF_C2H2"/>
    <property type="match status" value="2"/>
</dbReference>
<accession>G8YTI3</accession>
<dbReference type="PANTHER" id="PTHR40626:SF13">
    <property type="entry name" value="RESPIRATION FACTOR 2-RELATED"/>
    <property type="match status" value="1"/>
</dbReference>
<evidence type="ECO:0000256" key="5">
    <source>
        <dbReference type="ARBA" id="ARBA00022833"/>
    </source>
</evidence>
<dbReference type="InterPro" id="IPR051059">
    <property type="entry name" value="VerF-like"/>
</dbReference>
<feature type="region of interest" description="Disordered" evidence="8">
    <location>
        <begin position="125"/>
        <end position="167"/>
    </location>
</feature>
<dbReference type="GO" id="GO:0000785">
    <property type="term" value="C:chromatin"/>
    <property type="evidence" value="ECO:0007669"/>
    <property type="project" value="TreeGrafter"/>
</dbReference>
<dbReference type="Pfam" id="PF00096">
    <property type="entry name" value="zf-C2H2"/>
    <property type="match status" value="1"/>
</dbReference>
<name>G8YTI3_PICSO</name>
<keyword evidence="3" id="KW-0677">Repeat</keyword>
<dbReference type="GO" id="GO:0008270">
    <property type="term" value="F:zinc ion binding"/>
    <property type="evidence" value="ECO:0007669"/>
    <property type="project" value="UniProtKB-KW"/>
</dbReference>
<dbReference type="PROSITE" id="PS50157">
    <property type="entry name" value="ZINC_FINGER_C2H2_2"/>
    <property type="match status" value="2"/>
</dbReference>
<comment type="subcellular location">
    <subcellularLocation>
        <location evidence="1">Nucleus</location>
    </subcellularLocation>
</comment>
<evidence type="ECO:0000313" key="11">
    <source>
        <dbReference type="Proteomes" id="UP000005222"/>
    </source>
</evidence>
<dbReference type="FunFam" id="3.30.160.60:FF:002058">
    <property type="entry name" value="YML081W-like protein"/>
    <property type="match status" value="1"/>
</dbReference>
<feature type="region of interest" description="Disordered" evidence="8">
    <location>
        <begin position="409"/>
        <end position="434"/>
    </location>
</feature>
<dbReference type="HOGENOM" id="CLU_003977_0_0_1"/>
<dbReference type="GO" id="GO:0000978">
    <property type="term" value="F:RNA polymerase II cis-regulatory region sequence-specific DNA binding"/>
    <property type="evidence" value="ECO:0007669"/>
    <property type="project" value="InterPro"/>
</dbReference>
<gene>
    <name evidence="10" type="primary">Piso0_000263</name>
    <name evidence="10" type="ORF">GNLVRS01_PISO0B05567g</name>
</gene>
<evidence type="ECO:0000259" key="9">
    <source>
        <dbReference type="PROSITE" id="PS50157"/>
    </source>
</evidence>
<evidence type="ECO:0000256" key="4">
    <source>
        <dbReference type="ARBA" id="ARBA00022771"/>
    </source>
</evidence>
<sequence length="1118" mass="127292">MSSPFNAASVSSKEKTDEGSVNSNTSENQFIQPIPKKSQQIKTDKPRPHTCSICTRAFARLEHLKRHERSHTNEKPFQCVACGRCFARRDLVLRHQQKLHGHLPNLTKRRSTRDMGSEYVIVLQNNTDPNAPLPENPPQSYEDEQGCNPRSSDGGTQSPKGKETNSFSSVHTFATDSEGRKDPGSIKGSLFNHFKFQLPNAPAYAKNNTGGNSVMPSPLPSNSSNNTPPNVLHHQVDSNITQQPTPQQGNSPHKAGGNSSESMPKVNHSVQNVRRSSFSASSATTYTNIHDSINIQQNNMSIVGPTQVEFATPQVSAVGLDSKELISDLDLDAMGLDIHDIENMGINHNSNTNDYCRINSGASKETISEEKPKINTTYLDNNYIVNPLHNFENPSYFQNIFQNRGSSYNQQKLREHSTQSDHISPGDSTRNPQNDNMSVYHAPGAIDNIEQISVDEMNVKRPKIENYSDREVNDWIASIIDSPIQRKFPVASDSIGFINYNVDSPFKDFDEIMHIFRSKQIGLVKQKTPQSGLSSLVNSNSGKLYVSEELRDKIVSVSRISDSQFPPLHDLNYYMSKYESEFDKYFSFIHLSPYRSAEAENIDNIPLLLSMAAVGALYAFHDSNSFLLFNLSKIHFQHFFEMEMTIKSLRFKDVPLMAHQCLLLHIFISTFLNEKTMHDITLKQIKSMAGLIKTTSFDKKSSMFLQTPEELYHEKNEEMIEKSFKHFINTQSRVRTLYYFYIIENFGTFITGTQFPLVAKNIDSGVPCLEVLWNCADSKEWFECFQNNYQAVLQIQSLQSFRQIAENLESQPINCSLSSEDLLGLLMFVHEKIQELYLKNGNCTPTLWRVHSRPVLESLIVSWEGIFVRNGGYLVVNKYNKHILDSNCRMKLILPMLYLARIKICLNITPVVQHILKRDWQGMNKYLEYLTLDYEALRECVSYCLDIVNLWIQNASQENETHKRSLSTPAFFVTAICISSMLTSQYLYTIEEQPGFNASAFERSLWIKCYETLQNAESILPTNHEMNTYLEQLKRDATSYLEPHITYNLQELRITASLSKDEKVASESIKKARLSIKFLFLGIKILSDTPVWPLAIGFAEAIKHRITHITEGTYHSRE</sequence>
<protein>
    <submittedName>
        <fullName evidence="10">Piso0_000263 protein</fullName>
    </submittedName>
</protein>